<dbReference type="EMBL" id="CP158568">
    <property type="protein sequence ID" value="XBY42814.1"/>
    <property type="molecule type" value="Genomic_DNA"/>
</dbReference>
<proteinExistence type="predicted"/>
<sequence length="411" mass="43238">MRFEAWMGRLAGRCPRSRAVAGEAGSGMVVAVRAGNGSRRGRRATALVAAVLALACVRPAQAASDLPGAEVALPAALLEPPALPTGPVCRADRERIGRAAERYVAEAAQRVDAVVARLDEARRDAKTPKARLDALVAERVAADARRKDGEAYREAVGRLPLADCPLGAVVAPDLPKPSLPLPAPTALTAAADPVLDLRLVPVETCRAETRCGIRLETTLRRSSTDPRRAVVRIEAAGARFGAANGPWTCVGLAGGALCSIDFASLEGGSANPQTLSLTFPRTQGPARLCAASPAFDPGLLPSRDPERVRLVQALIAGDRPAELDGRFKEPMRASMIAALAGRARSRRGGRRHAGAALSRDEPRHRGHRRPDLHLGAGRTDHRQSAADGDPGRRQGRGEPDRAGEGGHRARG</sequence>
<evidence type="ECO:0000313" key="2">
    <source>
        <dbReference type="EMBL" id="XBY42814.1"/>
    </source>
</evidence>
<feature type="compositionally biased region" description="Basic residues" evidence="1">
    <location>
        <begin position="343"/>
        <end position="353"/>
    </location>
</feature>
<name>A0AAU7X3V5_9HYPH</name>
<feature type="compositionally biased region" description="Basic and acidic residues" evidence="1">
    <location>
        <begin position="378"/>
        <end position="411"/>
    </location>
</feature>
<gene>
    <name evidence="2" type="ORF">ABS361_11840</name>
</gene>
<reference evidence="2" key="1">
    <citation type="submission" date="2024-06" db="EMBL/GenBank/DDBJ databases">
        <title>Methylostella associata gen. nov., sp. nov., a novel Ancalomicrobiaceae-affiliated facultatively methylotrophic bacteria that feed on methanotrophs of the genus Methylococcus.</title>
        <authorList>
            <person name="Saltykova V."/>
            <person name="Danilova O.V."/>
            <person name="Oshkin I.Y."/>
            <person name="Belova S.E."/>
            <person name="Pimenov N.V."/>
            <person name="Dedysh S.N."/>
        </authorList>
    </citation>
    <scope>NUCLEOTIDE SEQUENCE</scope>
    <source>
        <strain evidence="2">S20</strain>
    </source>
</reference>
<protein>
    <recommendedName>
        <fullName evidence="3">DUF1311 domain-containing protein</fullName>
    </recommendedName>
</protein>
<accession>A0AAU7X3V5</accession>
<organism evidence="2">
    <name type="scientific">Methyloraptor flagellatus</name>
    <dbReference type="NCBI Taxonomy" id="3162530"/>
    <lineage>
        <taxon>Bacteria</taxon>
        <taxon>Pseudomonadati</taxon>
        <taxon>Pseudomonadota</taxon>
        <taxon>Alphaproteobacteria</taxon>
        <taxon>Hyphomicrobiales</taxon>
        <taxon>Ancalomicrobiaceae</taxon>
        <taxon>Methyloraptor</taxon>
    </lineage>
</organism>
<evidence type="ECO:0008006" key="3">
    <source>
        <dbReference type="Google" id="ProtNLM"/>
    </source>
</evidence>
<feature type="region of interest" description="Disordered" evidence="1">
    <location>
        <begin position="340"/>
        <end position="411"/>
    </location>
</feature>
<evidence type="ECO:0000256" key="1">
    <source>
        <dbReference type="SAM" id="MobiDB-lite"/>
    </source>
</evidence>
<dbReference type="RefSeq" id="WP_407047915.1">
    <property type="nucleotide sequence ID" value="NZ_CP158568.1"/>
</dbReference>
<dbReference type="AlphaFoldDB" id="A0AAU7X3V5"/>
<dbReference type="KEGG" id="mflg:ABS361_11840"/>